<sequence>MFSQKSFRIKHDDKFFSKLLSRENCTSNSSSRIFYYGDAPGAVPFIWESQPGTPIHAKTVLADLDEDMAMAYLPPLTPPPSYHSGLLSGMTPMVPYKKKLRPRAVLCGIFSRLKTRKAHIKTSPSRSSVSSWLSSSSSSNWSRSYLAPSASATDYSRSRFRVHDFNTVPTTMDYYMGRSMMMSRQRNGTGKQR</sequence>
<reference evidence="2" key="1">
    <citation type="journal article" date="2023" name="Front. Plant Sci.">
        <title>Chromosomal-level genome assembly of Melastoma candidum provides insights into trichome evolution.</title>
        <authorList>
            <person name="Zhong Y."/>
            <person name="Wu W."/>
            <person name="Sun C."/>
            <person name="Zou P."/>
            <person name="Liu Y."/>
            <person name="Dai S."/>
            <person name="Zhou R."/>
        </authorList>
    </citation>
    <scope>NUCLEOTIDE SEQUENCE [LARGE SCALE GENOMIC DNA]</scope>
</reference>
<accession>A0ACB9QV22</accession>
<evidence type="ECO:0000313" key="2">
    <source>
        <dbReference type="Proteomes" id="UP001057402"/>
    </source>
</evidence>
<keyword evidence="2" id="KW-1185">Reference proteome</keyword>
<name>A0ACB9QV22_9MYRT</name>
<protein>
    <submittedName>
        <fullName evidence="1">Uncharacterized protein</fullName>
    </submittedName>
</protein>
<gene>
    <name evidence="1" type="ORF">MLD38_018850</name>
</gene>
<organism evidence="1 2">
    <name type="scientific">Melastoma candidum</name>
    <dbReference type="NCBI Taxonomy" id="119954"/>
    <lineage>
        <taxon>Eukaryota</taxon>
        <taxon>Viridiplantae</taxon>
        <taxon>Streptophyta</taxon>
        <taxon>Embryophyta</taxon>
        <taxon>Tracheophyta</taxon>
        <taxon>Spermatophyta</taxon>
        <taxon>Magnoliopsida</taxon>
        <taxon>eudicotyledons</taxon>
        <taxon>Gunneridae</taxon>
        <taxon>Pentapetalae</taxon>
        <taxon>rosids</taxon>
        <taxon>malvids</taxon>
        <taxon>Myrtales</taxon>
        <taxon>Melastomataceae</taxon>
        <taxon>Melastomatoideae</taxon>
        <taxon>Melastomateae</taxon>
        <taxon>Melastoma</taxon>
    </lineage>
</organism>
<evidence type="ECO:0000313" key="1">
    <source>
        <dbReference type="EMBL" id="KAI4370500.1"/>
    </source>
</evidence>
<dbReference type="Proteomes" id="UP001057402">
    <property type="component" value="Chromosome 5"/>
</dbReference>
<comment type="caution">
    <text evidence="1">The sequence shown here is derived from an EMBL/GenBank/DDBJ whole genome shotgun (WGS) entry which is preliminary data.</text>
</comment>
<dbReference type="EMBL" id="CM042884">
    <property type="protein sequence ID" value="KAI4370500.1"/>
    <property type="molecule type" value="Genomic_DNA"/>
</dbReference>
<proteinExistence type="predicted"/>